<keyword evidence="1" id="KW-0472">Membrane</keyword>
<dbReference type="Proteomes" id="UP000829542">
    <property type="component" value="Chromosome"/>
</dbReference>
<name>A0ABY3WWW2_9GAMM</name>
<dbReference type="EMBL" id="CP093379">
    <property type="protein sequence ID" value="UNM95097.1"/>
    <property type="molecule type" value="Genomic_DNA"/>
</dbReference>
<evidence type="ECO:0000313" key="2">
    <source>
        <dbReference type="EMBL" id="UNM95097.1"/>
    </source>
</evidence>
<sequence length="206" mass="23006">MKESQSREMKAEEDVDIEVSIKSWASNELKEYKAQEKLAPYVFHISLKGRYGRLNYLNSLWQIQLLALPFLWSGLLIIGALTPSFIEAMIFLIGLMLPFGLLTLRAMILRLHDLNCSGWWSLLALLLFIPIVGPLLIAALEIALSFYPGSKGDNRYGSPSKQGSLFGLLLALVTISLSIYIFVVLVGEGYIKTGTMGLLAHFSDFF</sequence>
<protein>
    <submittedName>
        <fullName evidence="2">DUF805 domain-containing protein</fullName>
    </submittedName>
</protein>
<evidence type="ECO:0000256" key="1">
    <source>
        <dbReference type="SAM" id="Phobius"/>
    </source>
</evidence>
<keyword evidence="3" id="KW-1185">Reference proteome</keyword>
<dbReference type="RefSeq" id="WP_242147016.1">
    <property type="nucleotide sequence ID" value="NZ_CP093379.1"/>
</dbReference>
<feature type="transmembrane region" description="Helical" evidence="1">
    <location>
        <begin position="120"/>
        <end position="144"/>
    </location>
</feature>
<feature type="transmembrane region" description="Helical" evidence="1">
    <location>
        <begin position="164"/>
        <end position="186"/>
    </location>
</feature>
<dbReference type="InterPro" id="IPR008523">
    <property type="entry name" value="DUF805"/>
</dbReference>
<evidence type="ECO:0000313" key="3">
    <source>
        <dbReference type="Proteomes" id="UP000829542"/>
    </source>
</evidence>
<proteinExistence type="predicted"/>
<organism evidence="2 3">
    <name type="scientific">Ignatzschineria rhizosphaerae</name>
    <dbReference type="NCBI Taxonomy" id="2923279"/>
    <lineage>
        <taxon>Bacteria</taxon>
        <taxon>Pseudomonadati</taxon>
        <taxon>Pseudomonadota</taxon>
        <taxon>Gammaproteobacteria</taxon>
        <taxon>Cardiobacteriales</taxon>
        <taxon>Ignatzschineriaceae</taxon>
        <taxon>Ignatzschineria</taxon>
    </lineage>
</organism>
<dbReference type="Pfam" id="PF05656">
    <property type="entry name" value="DUF805"/>
    <property type="match status" value="1"/>
</dbReference>
<dbReference type="PANTHER" id="PTHR34980">
    <property type="entry name" value="INNER MEMBRANE PROTEIN-RELATED-RELATED"/>
    <property type="match status" value="1"/>
</dbReference>
<accession>A0ABY3WWW2</accession>
<keyword evidence="1" id="KW-0812">Transmembrane</keyword>
<feature type="transmembrane region" description="Helical" evidence="1">
    <location>
        <begin position="60"/>
        <end position="82"/>
    </location>
</feature>
<keyword evidence="1" id="KW-1133">Transmembrane helix</keyword>
<feature type="transmembrane region" description="Helical" evidence="1">
    <location>
        <begin position="88"/>
        <end position="108"/>
    </location>
</feature>
<gene>
    <name evidence="2" type="ORF">MMG00_07565</name>
</gene>
<dbReference type="PANTHER" id="PTHR34980:SF3">
    <property type="entry name" value="BLR8105 PROTEIN"/>
    <property type="match status" value="1"/>
</dbReference>
<reference evidence="2 3" key="1">
    <citation type="submission" date="2022-03" db="EMBL/GenBank/DDBJ databases">
        <title>Ignatzschineria rhizosphaerae HR5S32.</title>
        <authorList>
            <person name="Sun J.Q."/>
            <person name="Feng J.Y."/>
        </authorList>
    </citation>
    <scope>NUCLEOTIDE SEQUENCE [LARGE SCALE GENOMIC DNA]</scope>
    <source>
        <strain evidence="2 3">HR5S32</strain>
    </source>
</reference>